<dbReference type="AlphaFoldDB" id="A0A9D1SAP3"/>
<reference evidence="4" key="2">
    <citation type="journal article" date="2021" name="PeerJ">
        <title>Extensive microbial diversity within the chicken gut microbiome revealed by metagenomics and culture.</title>
        <authorList>
            <person name="Gilroy R."/>
            <person name="Ravi A."/>
            <person name="Getino M."/>
            <person name="Pursley I."/>
            <person name="Horton D.L."/>
            <person name="Alikhan N.F."/>
            <person name="Baker D."/>
            <person name="Gharbi K."/>
            <person name="Hall N."/>
            <person name="Watson M."/>
            <person name="Adriaenssens E.M."/>
            <person name="Foster-Nyarko E."/>
            <person name="Jarju S."/>
            <person name="Secka A."/>
            <person name="Antonio M."/>
            <person name="Oren A."/>
            <person name="Chaudhuri R.R."/>
            <person name="La Ragione R."/>
            <person name="Hildebrand F."/>
            <person name="Pallen M.J."/>
        </authorList>
    </citation>
    <scope>NUCLEOTIDE SEQUENCE</scope>
    <source>
        <strain evidence="4">ChiW3-316</strain>
    </source>
</reference>
<evidence type="ECO:0000313" key="5">
    <source>
        <dbReference type="Proteomes" id="UP000824107"/>
    </source>
</evidence>
<dbReference type="EMBL" id="DVNC01000015">
    <property type="protein sequence ID" value="HIU52747.1"/>
    <property type="molecule type" value="Genomic_DNA"/>
</dbReference>
<evidence type="ECO:0000259" key="3">
    <source>
        <dbReference type="Pfam" id="PF13505"/>
    </source>
</evidence>
<dbReference type="InterPro" id="IPR027385">
    <property type="entry name" value="Beta-barrel_OMP"/>
</dbReference>
<dbReference type="Pfam" id="PF13505">
    <property type="entry name" value="OMP_b-brl"/>
    <property type="match status" value="1"/>
</dbReference>
<dbReference type="Gene3D" id="2.40.160.20">
    <property type="match status" value="1"/>
</dbReference>
<protein>
    <submittedName>
        <fullName evidence="4">Porin family protein</fullName>
    </submittedName>
</protein>
<dbReference type="Proteomes" id="UP000824107">
    <property type="component" value="Unassembled WGS sequence"/>
</dbReference>
<evidence type="ECO:0000256" key="2">
    <source>
        <dbReference type="SAM" id="SignalP"/>
    </source>
</evidence>
<feature type="domain" description="Outer membrane protein beta-barrel" evidence="3">
    <location>
        <begin position="9"/>
        <end position="195"/>
    </location>
</feature>
<proteinExistence type="predicted"/>
<dbReference type="SUPFAM" id="SSF56925">
    <property type="entry name" value="OMPA-like"/>
    <property type="match status" value="1"/>
</dbReference>
<feature type="chain" id="PRO_5038779349" evidence="2">
    <location>
        <begin position="21"/>
        <end position="195"/>
    </location>
</feature>
<comment type="caution">
    <text evidence="4">The sequence shown here is derived from an EMBL/GenBank/DDBJ whole genome shotgun (WGS) entry which is preliminary data.</text>
</comment>
<evidence type="ECO:0000256" key="1">
    <source>
        <dbReference type="ARBA" id="ARBA00022729"/>
    </source>
</evidence>
<accession>A0A9D1SAP3</accession>
<reference evidence="4" key="1">
    <citation type="submission" date="2020-10" db="EMBL/GenBank/DDBJ databases">
        <authorList>
            <person name="Gilroy R."/>
        </authorList>
    </citation>
    <scope>NUCLEOTIDE SEQUENCE</scope>
    <source>
        <strain evidence="4">ChiW3-316</strain>
    </source>
</reference>
<organism evidence="4 5">
    <name type="scientific">Candidatus Scatocola faecipullorum</name>
    <dbReference type="NCBI Taxonomy" id="2840917"/>
    <lineage>
        <taxon>Bacteria</taxon>
        <taxon>Pseudomonadati</taxon>
        <taxon>Pseudomonadota</taxon>
        <taxon>Alphaproteobacteria</taxon>
        <taxon>Rhodospirillales</taxon>
        <taxon>Rhodospirillaceae</taxon>
        <taxon>Rhodospirillaceae incertae sedis</taxon>
        <taxon>Candidatus Scatocola</taxon>
    </lineage>
</organism>
<sequence>MKKTLLLAGVACIFSYNANAMNISSDLKPYIGLDYVYSKADFKGEASRLEKSNLLKDNYNSGVINAGIKLGDYTSLEAFYQQSATRKGDRYYVDGLAHKAKTKFNAYGLDLYGYMPVGCSGFNLLGTIGLANYDLEVKGAGDKDTWTRVGYRAGIGAQYDFNENWAARVVGRYSYIGTKAVDNLKEVTAGIRYTF</sequence>
<feature type="signal peptide" evidence="2">
    <location>
        <begin position="1"/>
        <end position="20"/>
    </location>
</feature>
<dbReference type="InterPro" id="IPR011250">
    <property type="entry name" value="OMP/PagP_B-barrel"/>
</dbReference>
<keyword evidence="1 2" id="KW-0732">Signal</keyword>
<gene>
    <name evidence="4" type="ORF">IAD20_01545</name>
</gene>
<evidence type="ECO:0000313" key="4">
    <source>
        <dbReference type="EMBL" id="HIU52747.1"/>
    </source>
</evidence>
<name>A0A9D1SAP3_9PROT</name>